<sequence>MLIAHDDGEGAPDFDQYEEFWGHAVTAGRGPIPTDRSSSGELPVTRPGHGGADVMPLTFERYPSVSFAVSLPSIAHPLPPR</sequence>
<gene>
    <name evidence="2" type="ORF">C5613_18975</name>
</gene>
<accession>A0A2S8J8X6</accession>
<evidence type="ECO:0000313" key="2">
    <source>
        <dbReference type="EMBL" id="PQP23423.1"/>
    </source>
</evidence>
<comment type="caution">
    <text evidence="2">The sequence shown here is derived from an EMBL/GenBank/DDBJ whole genome shotgun (WGS) entry which is preliminary data.</text>
</comment>
<evidence type="ECO:0000313" key="3">
    <source>
        <dbReference type="Proteomes" id="UP000239290"/>
    </source>
</evidence>
<reference evidence="3" key="1">
    <citation type="submission" date="2018-02" db="EMBL/GenBank/DDBJ databases">
        <title>Draft genome sequencing of Rhodococcus opacus KU647198.</title>
        <authorList>
            <person name="Zheng B.-X."/>
        </authorList>
    </citation>
    <scope>NUCLEOTIDE SEQUENCE [LARGE SCALE GENOMIC DNA]</scope>
    <source>
        <strain evidence="3">04-OD7</strain>
    </source>
</reference>
<name>A0A2S8J8X6_RHOOP</name>
<feature type="region of interest" description="Disordered" evidence="1">
    <location>
        <begin position="28"/>
        <end position="49"/>
    </location>
</feature>
<evidence type="ECO:0000256" key="1">
    <source>
        <dbReference type="SAM" id="MobiDB-lite"/>
    </source>
</evidence>
<protein>
    <submittedName>
        <fullName evidence="2">Uncharacterized protein</fullName>
    </submittedName>
</protein>
<dbReference type="AlphaFoldDB" id="A0A2S8J8X6"/>
<dbReference type="Proteomes" id="UP000239290">
    <property type="component" value="Unassembled WGS sequence"/>
</dbReference>
<dbReference type="EMBL" id="PUIO01000021">
    <property type="protein sequence ID" value="PQP23423.1"/>
    <property type="molecule type" value="Genomic_DNA"/>
</dbReference>
<organism evidence="2 3">
    <name type="scientific">Rhodococcus opacus</name>
    <name type="common">Nocardia opaca</name>
    <dbReference type="NCBI Taxonomy" id="37919"/>
    <lineage>
        <taxon>Bacteria</taxon>
        <taxon>Bacillati</taxon>
        <taxon>Actinomycetota</taxon>
        <taxon>Actinomycetes</taxon>
        <taxon>Mycobacteriales</taxon>
        <taxon>Nocardiaceae</taxon>
        <taxon>Rhodococcus</taxon>
    </lineage>
</organism>
<proteinExistence type="predicted"/>